<accession>A0ABM3KG09</accession>
<dbReference type="PANTHER" id="PTHR45093">
    <property type="entry name" value="TRANSCRIPTION ACTIVATOR MSS11"/>
    <property type="match status" value="1"/>
</dbReference>
<keyword evidence="6" id="KW-1185">Reference proteome</keyword>
<keyword evidence="3" id="KW-0804">Transcription</keyword>
<dbReference type="GeneID" id="103501528"/>
<comment type="subcellular location">
    <subcellularLocation>
        <location evidence="1">Nucleus</location>
    </subcellularLocation>
</comment>
<evidence type="ECO:0000256" key="2">
    <source>
        <dbReference type="ARBA" id="ARBA00023015"/>
    </source>
</evidence>
<keyword evidence="2" id="KW-0805">Transcription regulation</keyword>
<evidence type="ECO:0000256" key="3">
    <source>
        <dbReference type="ARBA" id="ARBA00023163"/>
    </source>
</evidence>
<evidence type="ECO:0000313" key="7">
    <source>
        <dbReference type="RefSeq" id="XP_050936722.1"/>
    </source>
</evidence>
<evidence type="ECO:0000256" key="4">
    <source>
        <dbReference type="ARBA" id="ARBA00023242"/>
    </source>
</evidence>
<evidence type="ECO:0000313" key="6">
    <source>
        <dbReference type="Proteomes" id="UP001652600"/>
    </source>
</evidence>
<feature type="region of interest" description="Disordered" evidence="5">
    <location>
        <begin position="219"/>
        <end position="238"/>
    </location>
</feature>
<reference evidence="6" key="1">
    <citation type="submission" date="2025-05" db="UniProtKB">
        <authorList>
            <consortium name="RefSeq"/>
        </authorList>
    </citation>
    <scope>NUCLEOTIDE SEQUENCE [LARGE SCALE GENOMIC DNA]</scope>
</reference>
<dbReference type="Pfam" id="PF08513">
    <property type="entry name" value="LisH"/>
    <property type="match status" value="1"/>
</dbReference>
<organism evidence="6 7">
    <name type="scientific">Cucumis melo</name>
    <name type="common">Muskmelon</name>
    <dbReference type="NCBI Taxonomy" id="3656"/>
    <lineage>
        <taxon>Eukaryota</taxon>
        <taxon>Viridiplantae</taxon>
        <taxon>Streptophyta</taxon>
        <taxon>Embryophyta</taxon>
        <taxon>Tracheophyta</taxon>
        <taxon>Spermatophyta</taxon>
        <taxon>Magnoliopsida</taxon>
        <taxon>eudicotyledons</taxon>
        <taxon>Gunneridae</taxon>
        <taxon>Pentapetalae</taxon>
        <taxon>rosids</taxon>
        <taxon>fabids</taxon>
        <taxon>Cucurbitales</taxon>
        <taxon>Cucurbitaceae</taxon>
        <taxon>Benincaseae</taxon>
        <taxon>Cucumis</taxon>
    </lineage>
</organism>
<gene>
    <name evidence="7" type="primary">LOC103501528</name>
</gene>
<dbReference type="Proteomes" id="UP001652600">
    <property type="component" value="Chromosome 2"/>
</dbReference>
<dbReference type="PROSITE" id="PS50896">
    <property type="entry name" value="LISH"/>
    <property type="match status" value="1"/>
</dbReference>
<evidence type="ECO:0000256" key="1">
    <source>
        <dbReference type="ARBA" id="ARBA00004123"/>
    </source>
</evidence>
<sequence>MSSSDERQITVMHIYKKIEDERLDAYIYDYLLKRKLYASARSFLAEGKILRDPVAFDAPGGFLLEWWSVFWDLFIARINPQHSEAATSYIKSQLMKDGDLQLQEHYYLQKTQQSPTPTANRLVLNNSLNIQNPSVANEMAAKMYEENFTLPIQRDTLANVLPKISQTCKPASSLNVWSIFHECSTYEVSLVTFWVLLCLFEQKLKGQMKSSMNSRVSTAEGIAGSNQGTSRFPLNGRPSTAPQNLGVDSANVACIRPGVPLSQNLNTGKGSQLCSVDLSDVDSMAPVCHPALPRHPVLSQHSQNSNHTIQQQDKITSSGITNIDGCTSNNFQANQVDKLTHLCFQMILDMDYLLVH</sequence>
<dbReference type="InterPro" id="IPR006594">
    <property type="entry name" value="LisH"/>
</dbReference>
<protein>
    <submittedName>
        <fullName evidence="7">Uncharacterized protein LOC103501528 isoform X10</fullName>
    </submittedName>
</protein>
<evidence type="ECO:0000256" key="5">
    <source>
        <dbReference type="SAM" id="MobiDB-lite"/>
    </source>
</evidence>
<dbReference type="PANTHER" id="PTHR45093:SF2">
    <property type="entry name" value="LISH DOMAIN-CONTAINING PROTEIN"/>
    <property type="match status" value="1"/>
</dbReference>
<name>A0ABM3KG09_CUCME</name>
<proteinExistence type="predicted"/>
<dbReference type="RefSeq" id="XP_050936722.1">
    <property type="nucleotide sequence ID" value="XM_051080765.1"/>
</dbReference>
<keyword evidence="4" id="KW-0539">Nucleus</keyword>
<feature type="compositionally biased region" description="Polar residues" evidence="5">
    <location>
        <begin position="224"/>
        <end position="238"/>
    </location>
</feature>
<reference evidence="7" key="2">
    <citation type="submission" date="2025-08" db="UniProtKB">
        <authorList>
            <consortium name="RefSeq"/>
        </authorList>
    </citation>
    <scope>IDENTIFICATION</scope>
    <source>
        <tissue evidence="7">Stem</tissue>
    </source>
</reference>